<organism evidence="7 8">
    <name type="scientific">Fannyhessea vaginae PB189-T1-4</name>
    <dbReference type="NCBI Taxonomy" id="866774"/>
    <lineage>
        <taxon>Bacteria</taxon>
        <taxon>Bacillati</taxon>
        <taxon>Actinomycetota</taxon>
        <taxon>Coriobacteriia</taxon>
        <taxon>Coriobacteriales</taxon>
        <taxon>Atopobiaceae</taxon>
        <taxon>Fannyhessea</taxon>
    </lineage>
</organism>
<dbReference type="NCBIfam" id="NF033543">
    <property type="entry name" value="transpos_IS256"/>
    <property type="match status" value="1"/>
</dbReference>
<keyword evidence="5 6" id="KW-0233">DNA recombination</keyword>
<evidence type="ECO:0000256" key="3">
    <source>
        <dbReference type="ARBA" id="ARBA00022578"/>
    </source>
</evidence>
<evidence type="ECO:0000313" key="7">
    <source>
        <dbReference type="EMBL" id="EFL44746.1"/>
    </source>
</evidence>
<dbReference type="Proteomes" id="UP000004431">
    <property type="component" value="Unassembled WGS sequence"/>
</dbReference>
<evidence type="ECO:0000256" key="1">
    <source>
        <dbReference type="ARBA" id="ARBA00002190"/>
    </source>
</evidence>
<evidence type="ECO:0000313" key="8">
    <source>
        <dbReference type="Proteomes" id="UP000004431"/>
    </source>
</evidence>
<evidence type="ECO:0000256" key="4">
    <source>
        <dbReference type="ARBA" id="ARBA00023125"/>
    </source>
</evidence>
<accession>A0ABP2J3T0</accession>
<keyword evidence="8" id="KW-1185">Reference proteome</keyword>
<dbReference type="InterPro" id="IPR001207">
    <property type="entry name" value="Transposase_mutator"/>
</dbReference>
<evidence type="ECO:0000256" key="6">
    <source>
        <dbReference type="RuleBase" id="RU365089"/>
    </source>
</evidence>
<keyword evidence="3 6" id="KW-0815">Transposition</keyword>
<keyword evidence="6" id="KW-0814">Transposable element</keyword>
<comment type="function">
    <text evidence="1 6">Required for the transposition of the insertion element.</text>
</comment>
<reference evidence="7 8" key="1">
    <citation type="submission" date="2010-08" db="EMBL/GenBank/DDBJ databases">
        <authorList>
            <person name="Durkin A.S."/>
            <person name="Madupu R."/>
            <person name="Torralba M."/>
            <person name="Gillis M."/>
            <person name="Methe B."/>
            <person name="Sutton G."/>
            <person name="Nelson K.E."/>
        </authorList>
    </citation>
    <scope>NUCLEOTIDE SEQUENCE [LARGE SCALE GENOMIC DNA]</scope>
    <source>
        <strain evidence="7 8">PB189-T1-4</strain>
    </source>
</reference>
<evidence type="ECO:0000256" key="5">
    <source>
        <dbReference type="ARBA" id="ARBA00023172"/>
    </source>
</evidence>
<dbReference type="RefSeq" id="WP_006303463.1">
    <property type="nucleotide sequence ID" value="NZ_AEDQ01000002.1"/>
</dbReference>
<comment type="similarity">
    <text evidence="2 6">Belongs to the transposase mutator family.</text>
</comment>
<dbReference type="Pfam" id="PF00872">
    <property type="entry name" value="Transposase_mut"/>
    <property type="match status" value="1"/>
</dbReference>
<evidence type="ECO:0000256" key="2">
    <source>
        <dbReference type="ARBA" id="ARBA00010961"/>
    </source>
</evidence>
<protein>
    <recommendedName>
        <fullName evidence="6">Mutator family transposase</fullName>
    </recommendedName>
</protein>
<name>A0ABP2J3T0_9ACTN</name>
<dbReference type="PANTHER" id="PTHR33217">
    <property type="entry name" value="TRANSPOSASE FOR INSERTION SEQUENCE ELEMENT IS1081"/>
    <property type="match status" value="1"/>
</dbReference>
<keyword evidence="4 6" id="KW-0238">DNA-binding</keyword>
<proteinExistence type="inferred from homology"/>
<dbReference type="PANTHER" id="PTHR33217:SF7">
    <property type="entry name" value="TRANSPOSASE FOR INSERTION SEQUENCE ELEMENT IS1081"/>
    <property type="match status" value="1"/>
</dbReference>
<gene>
    <name evidence="7" type="ORF">HMPREF9248_1247</name>
</gene>
<feature type="non-terminal residue" evidence="7">
    <location>
        <position position="375"/>
    </location>
</feature>
<comment type="caution">
    <text evidence="7">The sequence shown here is derived from an EMBL/GenBank/DDBJ whole genome shotgun (WGS) entry which is preliminary data.</text>
</comment>
<dbReference type="EMBL" id="AEDQ01000002">
    <property type="protein sequence ID" value="EFL44746.1"/>
    <property type="molecule type" value="Genomic_DNA"/>
</dbReference>
<sequence>MAQVHFTLDSDEILALLSQSKSDGLALLLQEALNSFLKVESALQLHAEPYERTSARTGSRNGFRKRPYATRIGTLTLNVPKHRNGESFHSLLFDNYTRSEAALICTMAEMVVNGVSTRKVSQVMEILCGKSVSKSSVSEACKELDESVAKFKNRPLDAVYPFVTIDATYFKVRTNSRTCAKALMIAYATTCEGVQEVIGFGAYDGESKETWNEFLKSLKERGLSEIYMITSDAHEGIIDAVAKQFPKAAWQRCQFHFMRNIVDKMPKKFKEGIKSELSEMFNTDTVTEARKLRDNIIKSYSDIAEKAMKCLDEGFESSMSIMVLPTFLRLHYRTSNHIERLNKELKRRSKAIGTFMGEESLIRLMGAVLLERNEM</sequence>